<dbReference type="Pfam" id="PF11734">
    <property type="entry name" value="TilS_C"/>
    <property type="match status" value="1"/>
</dbReference>
<dbReference type="GO" id="GO:0005524">
    <property type="term" value="F:ATP binding"/>
    <property type="evidence" value="ECO:0007669"/>
    <property type="project" value="InterPro"/>
</dbReference>
<feature type="domain" description="Lysidine-tRNA(Ile) synthetase C-terminal" evidence="1">
    <location>
        <begin position="38"/>
        <end position="110"/>
    </location>
</feature>
<evidence type="ECO:0000259" key="1">
    <source>
        <dbReference type="SMART" id="SM00977"/>
    </source>
</evidence>
<gene>
    <name evidence="2" type="ORF">SDC9_207189</name>
</gene>
<protein>
    <recommendedName>
        <fullName evidence="1">Lysidine-tRNA(Ile) synthetase C-terminal domain-containing protein</fullName>
    </recommendedName>
</protein>
<dbReference type="SMART" id="SM00977">
    <property type="entry name" value="TilS_C"/>
    <property type="match status" value="1"/>
</dbReference>
<accession>A0A645J730</accession>
<name>A0A645J730_9ZZZZ</name>
<dbReference type="EMBL" id="VSSQ01133510">
    <property type="protein sequence ID" value="MPN59468.1"/>
    <property type="molecule type" value="Genomic_DNA"/>
</dbReference>
<dbReference type="GO" id="GO:0016879">
    <property type="term" value="F:ligase activity, forming carbon-nitrogen bonds"/>
    <property type="evidence" value="ECO:0007669"/>
    <property type="project" value="InterPro"/>
</dbReference>
<evidence type="ECO:0000313" key="2">
    <source>
        <dbReference type="EMBL" id="MPN59468.1"/>
    </source>
</evidence>
<sequence>MFEPLKLSFRSFRRTEDYKIERSCDCAHVDVALMKYPLELRRVKTGDSFIPFGMRGRKKLSDFFIDLKLNAKQKANIFVLASDNEIVWVIGHRVDNRYAVTDKTTEILEIKILRD</sequence>
<proteinExistence type="predicted"/>
<dbReference type="AlphaFoldDB" id="A0A645J730"/>
<dbReference type="NCBIfam" id="TIGR02433">
    <property type="entry name" value="lysidine_TilS_C"/>
    <property type="match status" value="1"/>
</dbReference>
<organism evidence="2">
    <name type="scientific">bioreactor metagenome</name>
    <dbReference type="NCBI Taxonomy" id="1076179"/>
    <lineage>
        <taxon>unclassified sequences</taxon>
        <taxon>metagenomes</taxon>
        <taxon>ecological metagenomes</taxon>
    </lineage>
</organism>
<comment type="caution">
    <text evidence="2">The sequence shown here is derived from an EMBL/GenBank/DDBJ whole genome shotgun (WGS) entry which is preliminary data.</text>
</comment>
<dbReference type="GO" id="GO:0008033">
    <property type="term" value="P:tRNA processing"/>
    <property type="evidence" value="ECO:0007669"/>
    <property type="project" value="InterPro"/>
</dbReference>
<dbReference type="SUPFAM" id="SSF56037">
    <property type="entry name" value="PheT/TilS domain"/>
    <property type="match status" value="1"/>
</dbReference>
<reference evidence="2" key="1">
    <citation type="submission" date="2019-08" db="EMBL/GenBank/DDBJ databases">
        <authorList>
            <person name="Kucharzyk K."/>
            <person name="Murdoch R.W."/>
            <person name="Higgins S."/>
            <person name="Loffler F."/>
        </authorList>
    </citation>
    <scope>NUCLEOTIDE SEQUENCE</scope>
</reference>
<dbReference type="InterPro" id="IPR012796">
    <property type="entry name" value="Lysidine-tRNA-synth_C"/>
</dbReference>
<dbReference type="GO" id="GO:0005737">
    <property type="term" value="C:cytoplasm"/>
    <property type="evidence" value="ECO:0007669"/>
    <property type="project" value="InterPro"/>
</dbReference>